<protein>
    <submittedName>
        <fullName evidence="1">Uncharacterized protein</fullName>
    </submittedName>
</protein>
<dbReference type="AlphaFoldDB" id="A0AAV1I1X1"/>
<dbReference type="EMBL" id="CAUYUE010000004">
    <property type="protein sequence ID" value="CAK0769426.1"/>
    <property type="molecule type" value="Genomic_DNA"/>
</dbReference>
<dbReference type="Proteomes" id="UP001314263">
    <property type="component" value="Unassembled WGS sequence"/>
</dbReference>
<comment type="caution">
    <text evidence="1">The sequence shown here is derived from an EMBL/GenBank/DDBJ whole genome shotgun (WGS) entry which is preliminary data.</text>
</comment>
<sequence length="238" mass="26610">MRIFSVHELRGSEREGLRDLARKNVRSKDAFEEWDRPEIYGVHEGDEMVVFTPGFVIEFAILRIHHYRDSALLSKVVRHFLERPVLSTLAVLVDLAPWSPHRGLELYPAAELDGIPFTTARLQPEASGDSGGVSLSTVIDVGAAQIGDKTVVWHPRPVPIEMRLTNKHIDIHFPLLVWPARGEVWWFVHMHWMGQDVLEGVGAGEPDSDCQSSLPGRVTQPTLFSGVGSGRSAIRDLL</sequence>
<name>A0AAV1I1X1_9CHLO</name>
<evidence type="ECO:0000313" key="2">
    <source>
        <dbReference type="Proteomes" id="UP001314263"/>
    </source>
</evidence>
<accession>A0AAV1I1X1</accession>
<reference evidence="1 2" key="1">
    <citation type="submission" date="2023-10" db="EMBL/GenBank/DDBJ databases">
        <authorList>
            <person name="Maclean D."/>
            <person name="Macfadyen A."/>
        </authorList>
    </citation>
    <scope>NUCLEOTIDE SEQUENCE [LARGE SCALE GENOMIC DNA]</scope>
</reference>
<organism evidence="1 2">
    <name type="scientific">Coccomyxa viridis</name>
    <dbReference type="NCBI Taxonomy" id="1274662"/>
    <lineage>
        <taxon>Eukaryota</taxon>
        <taxon>Viridiplantae</taxon>
        <taxon>Chlorophyta</taxon>
        <taxon>core chlorophytes</taxon>
        <taxon>Trebouxiophyceae</taxon>
        <taxon>Trebouxiophyceae incertae sedis</taxon>
        <taxon>Coccomyxaceae</taxon>
        <taxon>Coccomyxa</taxon>
    </lineage>
</organism>
<gene>
    <name evidence="1" type="ORF">CVIRNUC_003665</name>
</gene>
<evidence type="ECO:0000313" key="1">
    <source>
        <dbReference type="EMBL" id="CAK0769426.1"/>
    </source>
</evidence>
<proteinExistence type="predicted"/>
<keyword evidence="2" id="KW-1185">Reference proteome</keyword>